<evidence type="ECO:0000256" key="5">
    <source>
        <dbReference type="ARBA" id="ARBA00023274"/>
    </source>
</evidence>
<dbReference type="InterPro" id="IPR029064">
    <property type="entry name" value="Ribosomal_eL30-like_sf"/>
</dbReference>
<dbReference type="InterPro" id="IPR004038">
    <property type="entry name" value="Ribosomal_eL8/eL30/eS12/Gad45"/>
</dbReference>
<dbReference type="InterPro" id="IPR050257">
    <property type="entry name" value="eL8/uL1-like"/>
</dbReference>
<sequence length="158" mass="17696">MGKKSKVSEDTENDISQVTENEPAAVTYEERLKNLNPIAKPLAGRKLTKKIYKLIKKACKDKSCFIDGLRQVQLKLRKGEKGLVIFAGDVNPIDIMTHLPGVCEDQEVPYCYTPSRKDLGAAMGVHRSVVTVMVKPKDDYSELYEEVLSEIKALPLPF</sequence>
<evidence type="ECO:0000256" key="3">
    <source>
        <dbReference type="ARBA" id="ARBA00022884"/>
    </source>
</evidence>
<dbReference type="PRINTS" id="PR00881">
    <property type="entry name" value="L7ARS6FAMILY"/>
</dbReference>
<evidence type="ECO:0000313" key="9">
    <source>
        <dbReference type="EMBL" id="CAH1404215.1"/>
    </source>
</evidence>
<dbReference type="OrthoDB" id="5364946at2759"/>
<feature type="domain" description="Ribosomal protein eL8/eL30/eS12/Gadd45" evidence="8">
    <location>
        <begin position="49"/>
        <end position="143"/>
    </location>
</feature>
<gene>
    <name evidence="9" type="ORF">NEZAVI_LOCUS12663</name>
</gene>
<keyword evidence="4 6" id="KW-0539">Nucleus</keyword>
<dbReference type="PRINTS" id="PR00883">
    <property type="entry name" value="NUCLEARHMG"/>
</dbReference>
<accession>A0A9P0MTR8</accession>
<keyword evidence="3 6" id="KW-0694">RNA-binding</keyword>
<protein>
    <recommendedName>
        <fullName evidence="6">H/ACA ribonucleoprotein complex subunit 2</fullName>
    </recommendedName>
    <alternativeName>
        <fullName evidence="6">Nucleolar protein family A member 2</fullName>
    </alternativeName>
</protein>
<dbReference type="PANTHER" id="PTHR23105">
    <property type="entry name" value="RIBOSOMAL PROTEIN L7AE FAMILY MEMBER"/>
    <property type="match status" value="1"/>
</dbReference>
<evidence type="ECO:0000256" key="6">
    <source>
        <dbReference type="RuleBase" id="RU366039"/>
    </source>
</evidence>
<evidence type="ECO:0000313" key="10">
    <source>
        <dbReference type="Proteomes" id="UP001152798"/>
    </source>
</evidence>
<proteinExistence type="inferred from homology"/>
<dbReference type="GO" id="GO:0031429">
    <property type="term" value="C:box H/ACA snoRNP complex"/>
    <property type="evidence" value="ECO:0007669"/>
    <property type="project" value="UniProtKB-UniRule"/>
</dbReference>
<feature type="region of interest" description="Disordered" evidence="7">
    <location>
        <begin position="1"/>
        <end position="20"/>
    </location>
</feature>
<dbReference type="GO" id="GO:0003723">
    <property type="term" value="F:RNA binding"/>
    <property type="evidence" value="ECO:0007669"/>
    <property type="project" value="UniProtKB-UniRule"/>
</dbReference>
<evidence type="ECO:0000256" key="7">
    <source>
        <dbReference type="SAM" id="MobiDB-lite"/>
    </source>
</evidence>
<comment type="similarity">
    <text evidence="2 6">Belongs to the eukaryotic ribosomal protein eL8 family.</text>
</comment>
<comment type="subcellular location">
    <subcellularLocation>
        <location evidence="1 6">Nucleus</location>
        <location evidence="1 6">Nucleolus</location>
    </subcellularLocation>
</comment>
<dbReference type="InterPro" id="IPR018492">
    <property type="entry name" value="Ribosomal_eL8/Nhp2"/>
</dbReference>
<organism evidence="9 10">
    <name type="scientific">Nezara viridula</name>
    <name type="common">Southern green stink bug</name>
    <name type="synonym">Cimex viridulus</name>
    <dbReference type="NCBI Taxonomy" id="85310"/>
    <lineage>
        <taxon>Eukaryota</taxon>
        <taxon>Metazoa</taxon>
        <taxon>Ecdysozoa</taxon>
        <taxon>Arthropoda</taxon>
        <taxon>Hexapoda</taxon>
        <taxon>Insecta</taxon>
        <taxon>Pterygota</taxon>
        <taxon>Neoptera</taxon>
        <taxon>Paraneoptera</taxon>
        <taxon>Hemiptera</taxon>
        <taxon>Heteroptera</taxon>
        <taxon>Panheteroptera</taxon>
        <taxon>Pentatomomorpha</taxon>
        <taxon>Pentatomoidea</taxon>
        <taxon>Pentatomidae</taxon>
        <taxon>Pentatominae</taxon>
        <taxon>Nezara</taxon>
    </lineage>
</organism>
<evidence type="ECO:0000256" key="1">
    <source>
        <dbReference type="ARBA" id="ARBA00004604"/>
    </source>
</evidence>
<dbReference type="EMBL" id="OV725082">
    <property type="protein sequence ID" value="CAH1404215.1"/>
    <property type="molecule type" value="Genomic_DNA"/>
</dbReference>
<dbReference type="InterPro" id="IPR002415">
    <property type="entry name" value="H/ACA_rnp_Nhp2-like"/>
</dbReference>
<dbReference type="Pfam" id="PF01248">
    <property type="entry name" value="Ribosomal_L7Ae"/>
    <property type="match status" value="1"/>
</dbReference>
<evidence type="ECO:0000256" key="2">
    <source>
        <dbReference type="ARBA" id="ARBA00007337"/>
    </source>
</evidence>
<keyword evidence="10" id="KW-1185">Reference proteome</keyword>
<dbReference type="GO" id="GO:0000398">
    <property type="term" value="P:mRNA splicing, via spliceosome"/>
    <property type="evidence" value="ECO:0007669"/>
    <property type="project" value="UniProtKB-UniRule"/>
</dbReference>
<dbReference type="AlphaFoldDB" id="A0A9P0MTR8"/>
<keyword evidence="5 6" id="KW-0687">Ribonucleoprotein</keyword>
<evidence type="ECO:0000256" key="4">
    <source>
        <dbReference type="ARBA" id="ARBA00023242"/>
    </source>
</evidence>
<comment type="function">
    <text evidence="6">Common component of the spliceosome and rRNA processing machinery.</text>
</comment>
<dbReference type="Gene3D" id="3.30.1330.30">
    <property type="match status" value="1"/>
</dbReference>
<reference evidence="9" key="1">
    <citation type="submission" date="2022-01" db="EMBL/GenBank/DDBJ databases">
        <authorList>
            <person name="King R."/>
        </authorList>
    </citation>
    <scope>NUCLEOTIDE SEQUENCE</scope>
</reference>
<name>A0A9P0MTR8_NEZVI</name>
<dbReference type="SUPFAM" id="SSF55315">
    <property type="entry name" value="L30e-like"/>
    <property type="match status" value="1"/>
</dbReference>
<dbReference type="Proteomes" id="UP001152798">
    <property type="component" value="Chromosome 6"/>
</dbReference>
<comment type="function">
    <text evidence="6">Required for ribosome biogenesis. Part of a complex which catalyzes pseudouridylation of rRNA. This involves the isomerization of uridine such that the ribose is subsequently attached to C5, instead of the normal N1. Pseudouridine ('psi') residues may serve to stabilize the conformation of rRNAs.</text>
</comment>
<evidence type="ECO:0000259" key="8">
    <source>
        <dbReference type="Pfam" id="PF01248"/>
    </source>
</evidence>
<dbReference type="GO" id="GO:0031120">
    <property type="term" value="P:snRNA pseudouridine synthesis"/>
    <property type="evidence" value="ECO:0007669"/>
    <property type="project" value="UniProtKB-UniRule"/>
</dbReference>